<keyword evidence="3" id="KW-1015">Disulfide bond</keyword>
<dbReference type="PANTHER" id="PTHR46513">
    <property type="entry name" value="VITELLOGENIN RECEPTOR-LIKE PROTEIN-RELATED-RELATED"/>
    <property type="match status" value="1"/>
</dbReference>
<evidence type="ECO:0000313" key="13">
    <source>
        <dbReference type="EMBL" id="CAB3263507.1"/>
    </source>
</evidence>
<sequence length="1060" mass="118575">MNFRIVLVCLVFILYFFDEISSQQELNNQEECIDGPSMWYTGRRNVTSSGIACQRWDSNFPHAPKQTPSDGSHHNYCRNPDGDLKGTWCYTMDPTKRWEYCKIKKCPDDSVVIWTNHDSKNGGAHILSVKADPEIVKLQTDTVGIFNVSVLVASNQTKTEFWAVTADYNRQMIFFTDYMSEYIGVRYMDLGITAQFLEGMAHGIENMAYDWLTGNLYWTDSEFKWVMAVDRTFSFYTPVYRTKLDPPYAIALHAKQRKLFFSIYNSAGAVIVTTDLAGKGERILFASPEVYDVTGLTIDYTDDRLYWTDFTGYGGKVVSSRLDGTNKTVHHGRSGAIYWGISAYLDYLYVTDVHARYSPAGDKHYSVWVINKLPKVESVFRYTLEGKPRGISILSKNEDRSFDDVSAEGECLNQPACDHICLPRINATRECACTLGYTKVGDTRCVTNVVQDNFLLLADAGQGKVFQIPFNITSTNQYSVIPLRKTKKVATIAIDPHTKNIYWSDKRVETIKKAGLDGSRTYPLLKQHAVSMAVDHRDGNVFFADEESQTISVTTSSGTHTRVLMQPDNFNETDIKMLTLDPKNNALYWTDAGSGIGNGSVWRMRMDGSRKEMVYNKLHSPQAITIDYKRNSLFIGEAKTGMVYEKPLDELKTIQNTSHLNAKQFDLSGHIRRLTFYIADIKVHENTLFFVDGKTNKIEQIDLTSGPASLTTYGPSEFYRITSLALFSTSYYDTYLRPIPNPCATQNHPCQHICIPVSNTTKRCLCEGGSVQLGSACYKTANSGKAPRYKEGTCPIDKTYSLLPCFSEAEVTWTDPVWTDDKTDASALTLTRPQWKSPANFSVGTYVFSYTATDSDKNVARCTFNVYVKATSCGDPPLMPPSLMINGRLPCNYNFGAEYDVKCVEPNTKIVFQGSSGDDVTNICTRSGNWSIPDFKSARCRPKPTTAPGTATTTTTATTANTEKEQPHTKKIHTISPTLSDSNTKGVGGIVAPQSTGLKPGTVAAIVVMAILLVIIIAAVVIMTLRNRPIWKVARFEFPILWKSKTEESPPSENPYSVMS</sequence>
<gene>
    <name evidence="13" type="primary">Lrp6-001</name>
</gene>
<organism evidence="13">
    <name type="scientific">Phallusia mammillata</name>
    <dbReference type="NCBI Taxonomy" id="59560"/>
    <lineage>
        <taxon>Eukaryota</taxon>
        <taxon>Metazoa</taxon>
        <taxon>Chordata</taxon>
        <taxon>Tunicata</taxon>
        <taxon>Ascidiacea</taxon>
        <taxon>Phlebobranchia</taxon>
        <taxon>Ascidiidae</taxon>
        <taxon>Phallusia</taxon>
    </lineage>
</organism>
<dbReference type="InterPro" id="IPR038178">
    <property type="entry name" value="Kringle_sf"/>
</dbReference>
<evidence type="ECO:0000256" key="7">
    <source>
        <dbReference type="SAM" id="MobiDB-lite"/>
    </source>
</evidence>
<dbReference type="SMART" id="SM00130">
    <property type="entry name" value="KR"/>
    <property type="match status" value="1"/>
</dbReference>
<keyword evidence="9" id="KW-0732">Signal</keyword>
<accession>A0A6F9DJ78</accession>
<evidence type="ECO:0000256" key="4">
    <source>
        <dbReference type="PROSITE-ProRule" id="PRU00121"/>
    </source>
</evidence>
<feature type="signal peptide" evidence="9">
    <location>
        <begin position="1"/>
        <end position="22"/>
    </location>
</feature>
<dbReference type="Pfam" id="PF02494">
    <property type="entry name" value="HYR"/>
    <property type="match status" value="1"/>
</dbReference>
<evidence type="ECO:0000259" key="12">
    <source>
        <dbReference type="PROSITE" id="PS50923"/>
    </source>
</evidence>
<dbReference type="SUPFAM" id="SSF57440">
    <property type="entry name" value="Kringle-like"/>
    <property type="match status" value="1"/>
</dbReference>
<dbReference type="InterPro" id="IPR000436">
    <property type="entry name" value="Sushi_SCR_CCP_dom"/>
</dbReference>
<keyword evidence="5" id="KW-0768">Sushi</keyword>
<dbReference type="Pfam" id="PF00051">
    <property type="entry name" value="Kringle"/>
    <property type="match status" value="1"/>
</dbReference>
<keyword evidence="8" id="KW-1133">Transmembrane helix</keyword>
<dbReference type="PRINTS" id="PR00018">
    <property type="entry name" value="KRINGLE"/>
</dbReference>
<feature type="domain" description="HYR" evidence="11">
    <location>
        <begin position="782"/>
        <end position="870"/>
    </location>
</feature>
<dbReference type="PROSITE" id="PS51120">
    <property type="entry name" value="LDLRB"/>
    <property type="match status" value="1"/>
</dbReference>
<dbReference type="SMART" id="SM00135">
    <property type="entry name" value="LY"/>
    <property type="match status" value="7"/>
</dbReference>
<name>A0A6F9DJ78_9ASCI</name>
<dbReference type="PROSITE" id="PS00021">
    <property type="entry name" value="KRINGLE_1"/>
    <property type="match status" value="1"/>
</dbReference>
<feature type="domain" description="Sushi" evidence="12">
    <location>
        <begin position="871"/>
        <end position="942"/>
    </location>
</feature>
<dbReference type="Gene3D" id="2.120.10.30">
    <property type="entry name" value="TolB, C-terminal domain"/>
    <property type="match status" value="2"/>
</dbReference>
<dbReference type="SMART" id="SM00181">
    <property type="entry name" value="EGF"/>
    <property type="match status" value="2"/>
</dbReference>
<dbReference type="PROSITE" id="PS50070">
    <property type="entry name" value="KRINGLE_2"/>
    <property type="match status" value="1"/>
</dbReference>
<feature type="chain" id="PRO_5026323173" evidence="9">
    <location>
        <begin position="23"/>
        <end position="1060"/>
    </location>
</feature>
<evidence type="ECO:0000256" key="8">
    <source>
        <dbReference type="SAM" id="Phobius"/>
    </source>
</evidence>
<evidence type="ECO:0000256" key="1">
    <source>
        <dbReference type="ARBA" id="ARBA00022572"/>
    </source>
</evidence>
<evidence type="ECO:0000256" key="6">
    <source>
        <dbReference type="PROSITE-ProRule" id="PRU00461"/>
    </source>
</evidence>
<evidence type="ECO:0000256" key="2">
    <source>
        <dbReference type="ARBA" id="ARBA00022737"/>
    </source>
</evidence>
<dbReference type="SUPFAM" id="SSF63825">
    <property type="entry name" value="YWTD domain"/>
    <property type="match status" value="2"/>
</dbReference>
<evidence type="ECO:0000256" key="5">
    <source>
        <dbReference type="PROSITE-ProRule" id="PRU00302"/>
    </source>
</evidence>
<dbReference type="InterPro" id="IPR003410">
    <property type="entry name" value="HYR_dom"/>
</dbReference>
<keyword evidence="13" id="KW-0449">Lipoprotein</keyword>
<dbReference type="InterPro" id="IPR000742">
    <property type="entry name" value="EGF"/>
</dbReference>
<dbReference type="PANTHER" id="PTHR46513:SF41">
    <property type="entry name" value="LOW-DENSITY LIPOPROTEIN RECEPTOR-RELATED PROTEIN"/>
    <property type="match status" value="1"/>
</dbReference>
<keyword evidence="8" id="KW-0472">Membrane</keyword>
<feature type="domain" description="Kringle" evidence="10">
    <location>
        <begin position="31"/>
        <end position="106"/>
    </location>
</feature>
<feature type="repeat" description="LDL-receptor class B" evidence="6">
    <location>
        <begin position="585"/>
        <end position="630"/>
    </location>
</feature>
<dbReference type="InterPro" id="IPR000033">
    <property type="entry name" value="LDLR_classB_rpt"/>
</dbReference>
<dbReference type="AlphaFoldDB" id="A0A6F9DJ78"/>
<evidence type="ECO:0000259" key="11">
    <source>
        <dbReference type="PROSITE" id="PS50825"/>
    </source>
</evidence>
<evidence type="ECO:0000259" key="10">
    <source>
        <dbReference type="PROSITE" id="PS50070"/>
    </source>
</evidence>
<dbReference type="GO" id="GO:0007399">
    <property type="term" value="P:nervous system development"/>
    <property type="evidence" value="ECO:0007669"/>
    <property type="project" value="TreeGrafter"/>
</dbReference>
<dbReference type="InterPro" id="IPR011042">
    <property type="entry name" value="6-blade_b-propeller_TolB-like"/>
</dbReference>
<feature type="compositionally biased region" description="Low complexity" evidence="7">
    <location>
        <begin position="946"/>
        <end position="961"/>
    </location>
</feature>
<dbReference type="CDD" id="cd00108">
    <property type="entry name" value="KR"/>
    <property type="match status" value="1"/>
</dbReference>
<dbReference type="InterPro" id="IPR000001">
    <property type="entry name" value="Kringle"/>
</dbReference>
<dbReference type="InterPro" id="IPR018056">
    <property type="entry name" value="Kringle_CS"/>
</dbReference>
<dbReference type="EMBL" id="LR787645">
    <property type="protein sequence ID" value="CAB3263507.1"/>
    <property type="molecule type" value="mRNA"/>
</dbReference>
<proteinExistence type="evidence at transcript level"/>
<dbReference type="Gene3D" id="2.40.20.10">
    <property type="entry name" value="Plasminogen Kringle 4"/>
    <property type="match status" value="1"/>
</dbReference>
<comment type="caution">
    <text evidence="4">Lacks conserved residue(s) required for the propagation of feature annotation.</text>
</comment>
<feature type="region of interest" description="Disordered" evidence="7">
    <location>
        <begin position="940"/>
        <end position="978"/>
    </location>
</feature>
<keyword evidence="13" id="KW-0675">Receptor</keyword>
<dbReference type="SUPFAM" id="SSF57184">
    <property type="entry name" value="Growth factor receptor domain"/>
    <property type="match status" value="1"/>
</dbReference>
<dbReference type="InterPro" id="IPR009030">
    <property type="entry name" value="Growth_fac_rcpt_cys_sf"/>
</dbReference>
<dbReference type="PROSITE" id="PS50825">
    <property type="entry name" value="HYR"/>
    <property type="match status" value="1"/>
</dbReference>
<keyword evidence="2" id="KW-0677">Repeat</keyword>
<dbReference type="InterPro" id="IPR050778">
    <property type="entry name" value="Cueball_EGF_LRP_Nidogen"/>
</dbReference>
<evidence type="ECO:0000256" key="3">
    <source>
        <dbReference type="ARBA" id="ARBA00023157"/>
    </source>
</evidence>
<evidence type="ECO:0000256" key="9">
    <source>
        <dbReference type="SAM" id="SignalP"/>
    </source>
</evidence>
<dbReference type="InterPro" id="IPR013806">
    <property type="entry name" value="Kringle-like"/>
</dbReference>
<keyword evidence="8" id="KW-0812">Transmembrane</keyword>
<protein>
    <submittedName>
        <fullName evidence="13">Low-density lipoprotein receptor-related protein 6-like</fullName>
    </submittedName>
</protein>
<reference evidence="13" key="1">
    <citation type="submission" date="2020-04" db="EMBL/GenBank/DDBJ databases">
        <authorList>
            <person name="Neveu A P."/>
        </authorList>
    </citation>
    <scope>NUCLEOTIDE SEQUENCE</scope>
    <source>
        <tissue evidence="13">Whole embryo</tissue>
    </source>
</reference>
<keyword evidence="1 4" id="KW-0420">Kringle</keyword>
<feature type="transmembrane region" description="Helical" evidence="8">
    <location>
        <begin position="1003"/>
        <end position="1025"/>
    </location>
</feature>
<dbReference type="PROSITE" id="PS50923">
    <property type="entry name" value="SUSHI"/>
    <property type="match status" value="1"/>
</dbReference>